<dbReference type="EMBL" id="JACVVK020000610">
    <property type="protein sequence ID" value="KAK7463150.1"/>
    <property type="molecule type" value="Genomic_DNA"/>
</dbReference>
<proteinExistence type="predicted"/>
<gene>
    <name evidence="2" type="ORF">BaRGS_00038295</name>
</gene>
<dbReference type="Proteomes" id="UP001519460">
    <property type="component" value="Unassembled WGS sequence"/>
</dbReference>
<evidence type="ECO:0000256" key="1">
    <source>
        <dbReference type="SAM" id="MobiDB-lite"/>
    </source>
</evidence>
<dbReference type="AlphaFoldDB" id="A0ABD0J7Q0"/>
<sequence length="124" mass="13811">MTSPIRKLEEKKQRKTQALTIPFCGGSRHFSRVSILAFFPQARKKIVALQKTISGVRSSNKSLYSWRTNAKGASLYADPGTRFLERLRADDGGEQVQSRQRQQRCGRPPVQSVHGGLGCGHARS</sequence>
<evidence type="ECO:0000313" key="3">
    <source>
        <dbReference type="Proteomes" id="UP001519460"/>
    </source>
</evidence>
<reference evidence="2 3" key="1">
    <citation type="journal article" date="2023" name="Sci. Data">
        <title>Genome assembly of the Korean intertidal mud-creeper Batillaria attramentaria.</title>
        <authorList>
            <person name="Patra A.K."/>
            <person name="Ho P.T."/>
            <person name="Jun S."/>
            <person name="Lee S.J."/>
            <person name="Kim Y."/>
            <person name="Won Y.J."/>
        </authorList>
    </citation>
    <scope>NUCLEOTIDE SEQUENCE [LARGE SCALE GENOMIC DNA]</scope>
    <source>
        <strain evidence="2">Wonlab-2016</strain>
    </source>
</reference>
<protein>
    <submittedName>
        <fullName evidence="2">Uncharacterized protein</fullName>
    </submittedName>
</protein>
<organism evidence="2 3">
    <name type="scientific">Batillaria attramentaria</name>
    <dbReference type="NCBI Taxonomy" id="370345"/>
    <lineage>
        <taxon>Eukaryota</taxon>
        <taxon>Metazoa</taxon>
        <taxon>Spiralia</taxon>
        <taxon>Lophotrochozoa</taxon>
        <taxon>Mollusca</taxon>
        <taxon>Gastropoda</taxon>
        <taxon>Caenogastropoda</taxon>
        <taxon>Sorbeoconcha</taxon>
        <taxon>Cerithioidea</taxon>
        <taxon>Batillariidae</taxon>
        <taxon>Batillaria</taxon>
    </lineage>
</organism>
<comment type="caution">
    <text evidence="2">The sequence shown here is derived from an EMBL/GenBank/DDBJ whole genome shotgun (WGS) entry which is preliminary data.</text>
</comment>
<feature type="compositionally biased region" description="Gly residues" evidence="1">
    <location>
        <begin position="115"/>
        <end position="124"/>
    </location>
</feature>
<evidence type="ECO:0000313" key="2">
    <source>
        <dbReference type="EMBL" id="KAK7463150.1"/>
    </source>
</evidence>
<accession>A0ABD0J7Q0</accession>
<feature type="region of interest" description="Disordered" evidence="1">
    <location>
        <begin position="90"/>
        <end position="124"/>
    </location>
</feature>
<name>A0ABD0J7Q0_9CAEN</name>
<keyword evidence="3" id="KW-1185">Reference proteome</keyword>